<dbReference type="InterPro" id="IPR050887">
    <property type="entry name" value="Beta-mannosidase_GH2"/>
</dbReference>
<dbReference type="Gene3D" id="3.20.20.80">
    <property type="entry name" value="Glycosidases"/>
    <property type="match status" value="1"/>
</dbReference>
<keyword evidence="12" id="KW-0119">Carbohydrate metabolism</keyword>
<evidence type="ECO:0000256" key="10">
    <source>
        <dbReference type="ARBA" id="ARBA00022801"/>
    </source>
</evidence>
<evidence type="ECO:0000256" key="2">
    <source>
        <dbReference type="ARBA" id="ARBA00004613"/>
    </source>
</evidence>
<evidence type="ECO:0000256" key="3">
    <source>
        <dbReference type="ARBA" id="ARBA00004740"/>
    </source>
</evidence>
<feature type="domain" description="Beta-mannosidase-like galactose-binding" evidence="19">
    <location>
        <begin position="12"/>
        <end position="51"/>
    </location>
</feature>
<dbReference type="EC" id="3.2.1.25" evidence="6"/>
<evidence type="ECO:0000256" key="12">
    <source>
        <dbReference type="ARBA" id="ARBA00023277"/>
    </source>
</evidence>
<evidence type="ECO:0000259" key="18">
    <source>
        <dbReference type="Pfam" id="PF17786"/>
    </source>
</evidence>
<evidence type="ECO:0000256" key="9">
    <source>
        <dbReference type="ARBA" id="ARBA00022729"/>
    </source>
</evidence>
<organism evidence="20 21">
    <name type="scientific">Paraconiothyrium brasiliense</name>
    <dbReference type="NCBI Taxonomy" id="300254"/>
    <lineage>
        <taxon>Eukaryota</taxon>
        <taxon>Fungi</taxon>
        <taxon>Dikarya</taxon>
        <taxon>Ascomycota</taxon>
        <taxon>Pezizomycotina</taxon>
        <taxon>Dothideomycetes</taxon>
        <taxon>Pleosporomycetidae</taxon>
        <taxon>Pleosporales</taxon>
        <taxon>Massarineae</taxon>
        <taxon>Didymosphaeriaceae</taxon>
        <taxon>Paraconiothyrium</taxon>
    </lineage>
</organism>
<evidence type="ECO:0000256" key="1">
    <source>
        <dbReference type="ARBA" id="ARBA00000829"/>
    </source>
</evidence>
<dbReference type="Proteomes" id="UP001521785">
    <property type="component" value="Unassembled WGS sequence"/>
</dbReference>
<evidence type="ECO:0000256" key="6">
    <source>
        <dbReference type="ARBA" id="ARBA00012754"/>
    </source>
</evidence>
<evidence type="ECO:0000256" key="13">
    <source>
        <dbReference type="ARBA" id="ARBA00023295"/>
    </source>
</evidence>
<reference evidence="20 21" key="1">
    <citation type="submission" date="2024-02" db="EMBL/GenBank/DDBJ databases">
        <title>De novo assembly and annotation of 12 fungi associated with fruit tree decline syndrome in Ontario, Canada.</title>
        <authorList>
            <person name="Sulman M."/>
            <person name="Ellouze W."/>
            <person name="Ilyukhin E."/>
        </authorList>
    </citation>
    <scope>NUCLEOTIDE SEQUENCE [LARGE SCALE GENOMIC DNA]</scope>
    <source>
        <strain evidence="20 21">M42-189</strain>
    </source>
</reference>
<comment type="subunit">
    <text evidence="5">Homodimer.</text>
</comment>
<dbReference type="InterPro" id="IPR041447">
    <property type="entry name" value="Mannosidase_ig"/>
</dbReference>
<keyword evidence="9" id="KW-0732">Signal</keyword>
<dbReference type="InterPro" id="IPR054593">
    <property type="entry name" value="Beta-mannosidase-like_N2"/>
</dbReference>
<gene>
    <name evidence="20" type="ORF">SLS60_007470</name>
</gene>
<evidence type="ECO:0000313" key="20">
    <source>
        <dbReference type="EMBL" id="KAL1599667.1"/>
    </source>
</evidence>
<dbReference type="PANTHER" id="PTHR43730:SF5">
    <property type="entry name" value="BETA-MANNOSIDASE A"/>
    <property type="match status" value="1"/>
</dbReference>
<evidence type="ECO:0000256" key="11">
    <source>
        <dbReference type="ARBA" id="ARBA00023180"/>
    </source>
</evidence>
<dbReference type="InterPro" id="IPR008979">
    <property type="entry name" value="Galactose-bd-like_sf"/>
</dbReference>
<feature type="domain" description="Mannosidase Ig/CBM-like" evidence="18">
    <location>
        <begin position="587"/>
        <end position="671"/>
    </location>
</feature>
<dbReference type="InterPro" id="IPR041625">
    <property type="entry name" value="Beta-mannosidase_Ig"/>
</dbReference>
<evidence type="ECO:0000256" key="14">
    <source>
        <dbReference type="ARBA" id="ARBA00023326"/>
    </source>
</evidence>
<accession>A0ABR3R6S0</accession>
<dbReference type="Gene3D" id="2.60.40.10">
    <property type="entry name" value="Immunoglobulins"/>
    <property type="match status" value="3"/>
</dbReference>
<keyword evidence="14" id="KW-0624">Polysaccharide degradation</keyword>
<feature type="domain" description="Glycoside hydrolase family 2 immunoglobulin-like beta-sandwich" evidence="16">
    <location>
        <begin position="127"/>
        <end position="183"/>
    </location>
</feature>
<comment type="subcellular location">
    <subcellularLocation>
        <location evidence="2">Secreted</location>
    </subcellularLocation>
</comment>
<dbReference type="Pfam" id="PF00703">
    <property type="entry name" value="Glyco_hydro_2"/>
    <property type="match status" value="1"/>
</dbReference>
<keyword evidence="11" id="KW-0325">Glycoprotein</keyword>
<feature type="domain" description="Beta-mannosidase Ig-fold" evidence="17">
    <location>
        <begin position="690"/>
        <end position="768"/>
    </location>
</feature>
<evidence type="ECO:0000259" key="16">
    <source>
        <dbReference type="Pfam" id="PF00703"/>
    </source>
</evidence>
<evidence type="ECO:0000259" key="17">
    <source>
        <dbReference type="Pfam" id="PF17753"/>
    </source>
</evidence>
<dbReference type="SUPFAM" id="SSF49303">
    <property type="entry name" value="beta-Galactosidase/glucuronidase domain"/>
    <property type="match status" value="3"/>
</dbReference>
<proteinExistence type="inferred from homology"/>
<dbReference type="SUPFAM" id="SSF51445">
    <property type="entry name" value="(Trans)glycosidases"/>
    <property type="match status" value="1"/>
</dbReference>
<dbReference type="Gene3D" id="2.60.120.260">
    <property type="entry name" value="Galactose-binding domain-like"/>
    <property type="match status" value="1"/>
</dbReference>
<dbReference type="Pfam" id="PF22666">
    <property type="entry name" value="Glyco_hydro_2_N2"/>
    <property type="match status" value="1"/>
</dbReference>
<protein>
    <recommendedName>
        <fullName evidence="7">Beta-mannosidase A</fullName>
        <ecNumber evidence="6">3.2.1.25</ecNumber>
    </recommendedName>
    <alternativeName>
        <fullName evidence="15">Mannanase A</fullName>
    </alternativeName>
</protein>
<evidence type="ECO:0000256" key="7">
    <source>
        <dbReference type="ARBA" id="ARBA00021795"/>
    </source>
</evidence>
<dbReference type="Pfam" id="PF17753">
    <property type="entry name" value="Ig_mannosidase"/>
    <property type="match status" value="1"/>
</dbReference>
<keyword evidence="13" id="KW-0326">Glycosidase</keyword>
<keyword evidence="8" id="KW-0964">Secreted</keyword>
<comment type="catalytic activity">
    <reaction evidence="1">
        <text>Hydrolysis of terminal, non-reducing beta-D-mannose residues in beta-D-mannosides.</text>
        <dbReference type="EC" id="3.2.1.25"/>
    </reaction>
</comment>
<dbReference type="PANTHER" id="PTHR43730">
    <property type="entry name" value="BETA-MANNOSIDASE"/>
    <property type="match status" value="1"/>
</dbReference>
<dbReference type="InterPro" id="IPR006102">
    <property type="entry name" value="Ig-like_GH2"/>
</dbReference>
<keyword evidence="21" id="KW-1185">Reference proteome</keyword>
<dbReference type="Pfam" id="PF17786">
    <property type="entry name" value="Mannosidase_ig"/>
    <property type="match status" value="1"/>
</dbReference>
<sequence>MQAEERQFYMASWPFGVQQLYEFPNREYIRKEQSDFGWDWGPAFAPAGIWQPAYVVQLPPQNVYVRNTLVDIYREGQHNFYAPDQTKDWVLNASVDYLGSLSSGVNVQYTISTGAGIDLLTGSLLNVTSEDGRLTGSTSVPDNAVELWWPVGMGQQKLYNLTLNIVDSSNTTVATVTKRIGFRTIFNNQTPISQEQLDLGVAPGGNWHFEINGHEFYAKGSNFIPPDPFWPTVTEARLRQLFDSVIDGNQNMLRVWSSGAYSPDFMYDLADEMGILLWSEFEFGCALYPVNEEFLENVAQEVEYQVRRVNHHPSLAYWAGGNELENLELPTVNKTAPDEYPRYLAEYETLFLDTIVPIVLGNTRSISYSPSSTTNGWQSLDFSKNQPITQRYENLTQGSIYGDTDFYNYNFSQLGNFSRYPVGRFANEFGYHSMPSLQSWQQAVAPEDLSFNSSVVMLRDHHPPAGGVNTSNFYNASIGQGQMTMAVQQWYPVPDKTDSLANFSAWCHSTQIFQAEFYKFQIEFYRRGSALPERQLGSLYWQLEDQWQAPTWAGIEYDGRWKVLHYIAKDIYKPVVISAYRNVTTNDFEVWVISDLWSPLSASVDLTWYDWSGNKLNISMDAASNVSVGAINGTKIMSSNLDTILKGQHAADAILRLDVSAQGSLPNSNATQTFTHTNWFHPAPLSSSNLTDPGLELSKGNNTFTVKATSGVAAFVWLDYPGGAVLNFEDNGFWLAKGEEKEVGYKVKSDTTGGKWKDEVTVRSLWNNTLAEGY</sequence>
<comment type="similarity">
    <text evidence="4">Belongs to the glycosyl hydrolase 2 family. Beta-mannosidase A subfamily.</text>
</comment>
<dbReference type="InterPro" id="IPR017853">
    <property type="entry name" value="GH"/>
</dbReference>
<comment type="pathway">
    <text evidence="3">Glycan metabolism; N-glycan degradation.</text>
</comment>
<dbReference type="InterPro" id="IPR036156">
    <property type="entry name" value="Beta-gal/glucu_dom_sf"/>
</dbReference>
<evidence type="ECO:0000313" key="21">
    <source>
        <dbReference type="Proteomes" id="UP001521785"/>
    </source>
</evidence>
<dbReference type="EMBL" id="JAKJXO020000010">
    <property type="protein sequence ID" value="KAL1599667.1"/>
    <property type="molecule type" value="Genomic_DNA"/>
</dbReference>
<name>A0ABR3R6S0_9PLEO</name>
<evidence type="ECO:0000256" key="5">
    <source>
        <dbReference type="ARBA" id="ARBA00011738"/>
    </source>
</evidence>
<evidence type="ECO:0000256" key="8">
    <source>
        <dbReference type="ARBA" id="ARBA00022525"/>
    </source>
</evidence>
<evidence type="ECO:0000256" key="4">
    <source>
        <dbReference type="ARBA" id="ARBA00007483"/>
    </source>
</evidence>
<evidence type="ECO:0000259" key="19">
    <source>
        <dbReference type="Pfam" id="PF22666"/>
    </source>
</evidence>
<dbReference type="SUPFAM" id="SSF49785">
    <property type="entry name" value="Galactose-binding domain-like"/>
    <property type="match status" value="1"/>
</dbReference>
<comment type="caution">
    <text evidence="20">The sequence shown here is derived from an EMBL/GenBank/DDBJ whole genome shotgun (WGS) entry which is preliminary data.</text>
</comment>
<dbReference type="InterPro" id="IPR013783">
    <property type="entry name" value="Ig-like_fold"/>
</dbReference>
<evidence type="ECO:0000256" key="15">
    <source>
        <dbReference type="ARBA" id="ARBA00031061"/>
    </source>
</evidence>
<keyword evidence="10" id="KW-0378">Hydrolase</keyword>